<dbReference type="InterPro" id="IPR013148">
    <property type="entry name" value="Glyco_hydro_32_N"/>
</dbReference>
<sequence>MSTKGSRDYRPRIHFTPPSMWTNDPNGMVYVNGIYHLFYQHYPKAPNWGPMCWGHAVSRDLIHWEHKPIALYPDELGVIFSGSCAYDRENTSGYGTKECPPIVAVYTNHGRHGLEQQSIAYSTDGVHFEKSYQNPVIPNPGISDFRDPKVFYNPVRKCWGLVLAAKDRVYFYASENLKEWEKTGEFGPKGNQASGIWECPDLFQVEAEDGKRLWVLIVSMTTTTEDGRCRTQYFIGDFDGDRFILQQEEDRPLWIDFGFDNYAGVTFQNLDEPLFMGWAMNWGYANETPTGEYCGQMTLARRLRVVKTDHGYRLAAGFAGNGLTGVSGRPADGQQWIYTDTFGMKVSGTKKITLANALGQKLVIQVTEDEIFVDRTIAGEREFHEQYQMPEYSSVRVPRYRRDGEMELIFDVSVLEILADDGLIPITMAVYPEAPYDRVLLEGSGDVQIFEIQS</sequence>
<dbReference type="GO" id="GO:0004575">
    <property type="term" value="F:sucrose alpha-glucosidase activity"/>
    <property type="evidence" value="ECO:0007669"/>
    <property type="project" value="TreeGrafter"/>
</dbReference>
<gene>
    <name evidence="7" type="ORF">H9705_10800</name>
</gene>
<feature type="domain" description="Glycosyl hydrolase family 32 C-terminal" evidence="6">
    <location>
        <begin position="360"/>
        <end position="440"/>
    </location>
</feature>
<organism evidence="7 8">
    <name type="scientific">Candidatus Fusicatenibacter intestinigallinarum</name>
    <dbReference type="NCBI Taxonomy" id="2838598"/>
    <lineage>
        <taxon>Bacteria</taxon>
        <taxon>Bacillati</taxon>
        <taxon>Bacillota</taxon>
        <taxon>Clostridia</taxon>
        <taxon>Lachnospirales</taxon>
        <taxon>Lachnospiraceae</taxon>
        <taxon>Fusicatenibacter</taxon>
    </lineage>
</organism>
<keyword evidence="2 4" id="KW-0378">Hydrolase</keyword>
<dbReference type="InterPro" id="IPR023296">
    <property type="entry name" value="Glyco_hydro_beta-prop_sf"/>
</dbReference>
<evidence type="ECO:0000256" key="4">
    <source>
        <dbReference type="RuleBase" id="RU362110"/>
    </source>
</evidence>
<dbReference type="SMART" id="SM00640">
    <property type="entry name" value="Glyco_32"/>
    <property type="match status" value="1"/>
</dbReference>
<dbReference type="PANTHER" id="PTHR42800:SF1">
    <property type="entry name" value="EXOINULINASE INUD (AFU_ORTHOLOGUE AFUA_5G00480)"/>
    <property type="match status" value="1"/>
</dbReference>
<evidence type="ECO:0000313" key="7">
    <source>
        <dbReference type="EMBL" id="HJC16285.1"/>
    </source>
</evidence>
<reference evidence="7" key="2">
    <citation type="submission" date="2021-04" db="EMBL/GenBank/DDBJ databases">
        <authorList>
            <person name="Gilroy R."/>
        </authorList>
    </citation>
    <scope>NUCLEOTIDE SEQUENCE</scope>
    <source>
        <strain evidence="7">CHK185-5351</strain>
    </source>
</reference>
<evidence type="ECO:0000259" key="5">
    <source>
        <dbReference type="Pfam" id="PF00251"/>
    </source>
</evidence>
<dbReference type="SUPFAM" id="SSF75005">
    <property type="entry name" value="Arabinanase/levansucrase/invertase"/>
    <property type="match status" value="1"/>
</dbReference>
<protein>
    <submittedName>
        <fullName evidence="7">Glycoside hydrolase family 32 protein</fullName>
    </submittedName>
</protein>
<dbReference type="SUPFAM" id="SSF49899">
    <property type="entry name" value="Concanavalin A-like lectins/glucanases"/>
    <property type="match status" value="1"/>
</dbReference>
<dbReference type="GO" id="GO:0005987">
    <property type="term" value="P:sucrose catabolic process"/>
    <property type="evidence" value="ECO:0007669"/>
    <property type="project" value="TreeGrafter"/>
</dbReference>
<dbReference type="AlphaFoldDB" id="A0A9D2SN62"/>
<dbReference type="InterPro" id="IPR013189">
    <property type="entry name" value="Glyco_hydro_32_C"/>
</dbReference>
<dbReference type="Pfam" id="PF00251">
    <property type="entry name" value="Glyco_hydro_32N"/>
    <property type="match status" value="1"/>
</dbReference>
<dbReference type="InterPro" id="IPR013320">
    <property type="entry name" value="ConA-like_dom_sf"/>
</dbReference>
<evidence type="ECO:0000256" key="2">
    <source>
        <dbReference type="ARBA" id="ARBA00022801"/>
    </source>
</evidence>
<evidence type="ECO:0000256" key="3">
    <source>
        <dbReference type="ARBA" id="ARBA00023295"/>
    </source>
</evidence>
<evidence type="ECO:0000313" key="8">
    <source>
        <dbReference type="Proteomes" id="UP000823849"/>
    </source>
</evidence>
<dbReference type="Proteomes" id="UP000823849">
    <property type="component" value="Unassembled WGS sequence"/>
</dbReference>
<dbReference type="PANTHER" id="PTHR42800">
    <property type="entry name" value="EXOINULINASE INUD (AFU_ORTHOLOGUE AFUA_5G00480)"/>
    <property type="match status" value="1"/>
</dbReference>
<evidence type="ECO:0000256" key="1">
    <source>
        <dbReference type="ARBA" id="ARBA00009902"/>
    </source>
</evidence>
<dbReference type="InterPro" id="IPR001362">
    <property type="entry name" value="Glyco_hydro_32"/>
</dbReference>
<dbReference type="EMBL" id="DWWU01000044">
    <property type="protein sequence ID" value="HJC16285.1"/>
    <property type="molecule type" value="Genomic_DNA"/>
</dbReference>
<keyword evidence="3 4" id="KW-0326">Glycosidase</keyword>
<comment type="caution">
    <text evidence="7">The sequence shown here is derived from an EMBL/GenBank/DDBJ whole genome shotgun (WGS) entry which is preliminary data.</text>
</comment>
<dbReference type="Gene3D" id="2.60.120.560">
    <property type="entry name" value="Exo-inulinase, domain 1"/>
    <property type="match status" value="1"/>
</dbReference>
<reference evidence="7" key="1">
    <citation type="journal article" date="2021" name="PeerJ">
        <title>Extensive microbial diversity within the chicken gut microbiome revealed by metagenomics and culture.</title>
        <authorList>
            <person name="Gilroy R."/>
            <person name="Ravi A."/>
            <person name="Getino M."/>
            <person name="Pursley I."/>
            <person name="Horton D.L."/>
            <person name="Alikhan N.F."/>
            <person name="Baker D."/>
            <person name="Gharbi K."/>
            <person name="Hall N."/>
            <person name="Watson M."/>
            <person name="Adriaenssens E.M."/>
            <person name="Foster-Nyarko E."/>
            <person name="Jarju S."/>
            <person name="Secka A."/>
            <person name="Antonio M."/>
            <person name="Oren A."/>
            <person name="Chaudhuri R.R."/>
            <person name="La Ragione R."/>
            <person name="Hildebrand F."/>
            <person name="Pallen M.J."/>
        </authorList>
    </citation>
    <scope>NUCLEOTIDE SEQUENCE</scope>
    <source>
        <strain evidence="7">CHK185-5351</strain>
    </source>
</reference>
<evidence type="ECO:0000259" key="6">
    <source>
        <dbReference type="Pfam" id="PF08244"/>
    </source>
</evidence>
<dbReference type="Pfam" id="PF08244">
    <property type="entry name" value="Glyco_hydro_32C"/>
    <property type="match status" value="1"/>
</dbReference>
<name>A0A9D2SN62_9FIRM</name>
<dbReference type="CDD" id="cd18622">
    <property type="entry name" value="GH32_Inu-like"/>
    <property type="match status" value="1"/>
</dbReference>
<proteinExistence type="inferred from homology"/>
<dbReference type="GO" id="GO:0005737">
    <property type="term" value="C:cytoplasm"/>
    <property type="evidence" value="ECO:0007669"/>
    <property type="project" value="TreeGrafter"/>
</dbReference>
<dbReference type="Gene3D" id="2.115.10.20">
    <property type="entry name" value="Glycosyl hydrolase domain, family 43"/>
    <property type="match status" value="1"/>
</dbReference>
<comment type="similarity">
    <text evidence="1 4">Belongs to the glycosyl hydrolase 32 family.</text>
</comment>
<accession>A0A9D2SN62</accession>
<feature type="domain" description="Glycosyl hydrolase family 32 N-terminal" evidence="5">
    <location>
        <begin position="14"/>
        <end position="307"/>
    </location>
</feature>